<geneLocation type="plasmid" evidence="8">
    <name>cbm2594_p</name>
</geneLocation>
<dbReference type="OMA" id="DRTYEQA"/>
<evidence type="ECO:0000313" key="8">
    <source>
        <dbReference type="Proteomes" id="UP000257139"/>
    </source>
</evidence>
<sequence length="191" mass="21437">MTKMNFHSTLMRHAVDDDDCTVLTLAGAISSTLEEGNVHGLPIIGLDANETRWLLAHWFPGAEYALSLELNREANAPDPMYYDEVEELVALLEAHADPSAGTPIEVRCVSHALACGCLKDKHLWQNLRLPSRAALLEVLRYWFPMLAEKNVHGMKWKKFLYKQLCERDALYVCRAPSCSVCPSFGDCFGPE</sequence>
<reference evidence="5 6" key="1">
    <citation type="submission" date="2018-01" db="EMBL/GenBank/DDBJ databases">
        <authorList>
            <person name="Clerissi C."/>
        </authorList>
    </citation>
    <scope>NUCLEOTIDE SEQUENCE [LARGE SCALE GENOMIC DNA]</scope>
    <source>
        <strain evidence="2">Cupriavidus taiwanensis LMG 19430</strain>
        <strain evidence="1">Cupriavidus taiwanensis STM 3521</strain>
        <strain evidence="3">Cupriavidus taiwanensis STM 6021</strain>
        <strain evidence="4">Cupriavidus taiwanensis SWF 66322</strain>
        <plasmid evidence="7">cbm2586_p</plasmid>
        <plasmid evidence="6">cbm2589_p</plasmid>
        <plasmid evidence="8">cbm2594_p</plasmid>
        <plasmid evidence="5">cbm2636p</plasmid>
        <plasmid evidence="4">CBM2636p</plasmid>
    </source>
</reference>
<dbReference type="EMBL" id="OFSP01000054">
    <property type="protein sequence ID" value="SOY75799.1"/>
    <property type="molecule type" value="Genomic_DNA"/>
</dbReference>
<dbReference type="Proteomes" id="UP000257139">
    <property type="component" value="Plasmid CBM2594_p"/>
</dbReference>
<geneLocation type="plasmid" evidence="5">
    <name>cbm2636p</name>
</geneLocation>
<gene>
    <name evidence="3" type="primary">nifQ</name>
    <name evidence="2" type="ORF">CBM2586_P220005</name>
    <name evidence="1" type="ORF">CBM2589_P220005</name>
    <name evidence="3" type="ORF">CBM2594_P140008</name>
    <name evidence="4" type="ORF">CBM2636_P20181</name>
</gene>
<evidence type="ECO:0000313" key="7">
    <source>
        <dbReference type="Proteomes" id="UP000257016"/>
    </source>
</evidence>
<proteinExistence type="predicted"/>
<evidence type="ECO:0000313" key="4">
    <source>
        <dbReference type="EMBL" id="SPD69494.1"/>
    </source>
</evidence>
<evidence type="ECO:0000313" key="1">
    <source>
        <dbReference type="EMBL" id="SOY75799.1"/>
    </source>
</evidence>
<dbReference type="EMBL" id="LT984815">
    <property type="protein sequence ID" value="SPD69494.1"/>
    <property type="molecule type" value="Genomic_DNA"/>
</dbReference>
<evidence type="ECO:0000313" key="2">
    <source>
        <dbReference type="EMBL" id="SOY77796.1"/>
    </source>
</evidence>
<dbReference type="AlphaFoldDB" id="A0A375DSH6"/>
<dbReference type="Proteomes" id="UP000257016">
    <property type="component" value="Unassembled WGS sequence"/>
</dbReference>
<name>A0A375DSH6_9BURK</name>
<keyword evidence="4" id="KW-0614">Plasmid</keyword>
<dbReference type="Pfam" id="PF04891">
    <property type="entry name" value="NifQ"/>
    <property type="match status" value="1"/>
</dbReference>
<dbReference type="EMBL" id="OGUU01000019">
    <property type="protein sequence ID" value="SPC25147.1"/>
    <property type="molecule type" value="Genomic_DNA"/>
</dbReference>
<protein>
    <submittedName>
        <fullName evidence="3">NifQ nitrogen fixation protein, molybdenum ion binding</fullName>
    </submittedName>
</protein>
<dbReference type="Proteomes" id="UP000254259">
    <property type="component" value="Plasmid CBM2636p"/>
</dbReference>
<dbReference type="GO" id="GO:0030151">
    <property type="term" value="F:molybdenum ion binding"/>
    <property type="evidence" value="ECO:0007669"/>
    <property type="project" value="InterPro"/>
</dbReference>
<organism evidence="3 8">
    <name type="scientific">Cupriavidus taiwanensis</name>
    <dbReference type="NCBI Taxonomy" id="164546"/>
    <lineage>
        <taxon>Bacteria</taxon>
        <taxon>Pseudomonadati</taxon>
        <taxon>Pseudomonadota</taxon>
        <taxon>Betaproteobacteria</taxon>
        <taxon>Burkholderiales</taxon>
        <taxon>Burkholderiaceae</taxon>
        <taxon>Cupriavidus</taxon>
    </lineage>
</organism>
<geneLocation type="plasmid" evidence="6">
    <name>cbm2589_p</name>
</geneLocation>
<dbReference type="GO" id="GO:0009399">
    <property type="term" value="P:nitrogen fixation"/>
    <property type="evidence" value="ECO:0007669"/>
    <property type="project" value="InterPro"/>
</dbReference>
<dbReference type="InterPro" id="IPR006975">
    <property type="entry name" value="NifQ"/>
</dbReference>
<evidence type="ECO:0000313" key="5">
    <source>
        <dbReference type="Proteomes" id="UP000254259"/>
    </source>
</evidence>
<dbReference type="Proteomes" id="UP000256297">
    <property type="component" value="Plasmid CBM2589_p"/>
</dbReference>
<accession>A0A375DSH6</accession>
<evidence type="ECO:0000313" key="3">
    <source>
        <dbReference type="EMBL" id="SPC25147.1"/>
    </source>
</evidence>
<geneLocation type="plasmid" evidence="7">
    <name>cbm2586_p</name>
</geneLocation>
<dbReference type="EMBL" id="OFSN01000042">
    <property type="protein sequence ID" value="SOY77796.1"/>
    <property type="molecule type" value="Genomic_DNA"/>
</dbReference>
<evidence type="ECO:0000313" key="6">
    <source>
        <dbReference type="Proteomes" id="UP000256297"/>
    </source>
</evidence>
<geneLocation type="plasmid" evidence="4">
    <name>CBM2636p</name>
</geneLocation>